<sequence>MANDLSEELRRLHNAVTRLSAKIGDTSKKLEESSTSLSRMTEERDHLNQAYNEEKRKMKKIMYVNERLMRELETQRKEIEQQAKEIEKLDYQLDFQSKQFLVLSKLNNAAQVSRKLNTVKGKPKGVKNVSSWGNAQVQIATNALHKELEEKDSGFDNELTGSKSLPTKSTGVIMIFRRSAKFQSR</sequence>
<feature type="region of interest" description="Disordered" evidence="1">
    <location>
        <begin position="23"/>
        <end position="46"/>
    </location>
</feature>
<accession>A0AA41V2H3</accession>
<dbReference type="EMBL" id="JAJJMA010089130">
    <property type="protein sequence ID" value="MCL7029327.1"/>
    <property type="molecule type" value="Genomic_DNA"/>
</dbReference>
<dbReference type="AlphaFoldDB" id="A0AA41V2H3"/>
<reference evidence="2" key="1">
    <citation type="submission" date="2022-03" db="EMBL/GenBank/DDBJ databases">
        <title>A functionally conserved STORR gene fusion in Papaver species that diverged 16.8 million years ago.</title>
        <authorList>
            <person name="Catania T."/>
        </authorList>
    </citation>
    <scope>NUCLEOTIDE SEQUENCE</scope>
    <source>
        <strain evidence="2">S-191538</strain>
    </source>
</reference>
<organism evidence="2 3">
    <name type="scientific">Papaver nudicaule</name>
    <name type="common">Iceland poppy</name>
    <dbReference type="NCBI Taxonomy" id="74823"/>
    <lineage>
        <taxon>Eukaryota</taxon>
        <taxon>Viridiplantae</taxon>
        <taxon>Streptophyta</taxon>
        <taxon>Embryophyta</taxon>
        <taxon>Tracheophyta</taxon>
        <taxon>Spermatophyta</taxon>
        <taxon>Magnoliopsida</taxon>
        <taxon>Ranunculales</taxon>
        <taxon>Papaveraceae</taxon>
        <taxon>Papaveroideae</taxon>
        <taxon>Papaver</taxon>
    </lineage>
</organism>
<dbReference type="Proteomes" id="UP001177140">
    <property type="component" value="Unassembled WGS sequence"/>
</dbReference>
<name>A0AA41V2H3_PAPNU</name>
<proteinExistence type="predicted"/>
<protein>
    <submittedName>
        <fullName evidence="2">Uncharacterized protein</fullName>
    </submittedName>
</protein>
<gene>
    <name evidence="2" type="ORF">MKW94_000335</name>
</gene>
<evidence type="ECO:0000313" key="3">
    <source>
        <dbReference type="Proteomes" id="UP001177140"/>
    </source>
</evidence>
<comment type="caution">
    <text evidence="2">The sequence shown here is derived from an EMBL/GenBank/DDBJ whole genome shotgun (WGS) entry which is preliminary data.</text>
</comment>
<evidence type="ECO:0000256" key="1">
    <source>
        <dbReference type="SAM" id="MobiDB-lite"/>
    </source>
</evidence>
<keyword evidence="3" id="KW-1185">Reference proteome</keyword>
<evidence type="ECO:0000313" key="2">
    <source>
        <dbReference type="EMBL" id="MCL7029327.1"/>
    </source>
</evidence>